<reference evidence="6 7" key="1">
    <citation type="journal article" date="2018" name="Nat. Ecol. Evol.">
        <title>Genomic signatures of mitonuclear coevolution across populations of Tigriopus californicus.</title>
        <authorList>
            <person name="Barreto F.S."/>
            <person name="Watson E.T."/>
            <person name="Lima T.G."/>
            <person name="Willett C.S."/>
            <person name="Edmands S."/>
            <person name="Li W."/>
            <person name="Burton R.S."/>
        </authorList>
    </citation>
    <scope>NUCLEOTIDE SEQUENCE [LARGE SCALE GENOMIC DNA]</scope>
    <source>
        <strain evidence="6 7">San Diego</strain>
    </source>
</reference>
<feature type="transmembrane region" description="Helical" evidence="5">
    <location>
        <begin position="231"/>
        <end position="256"/>
    </location>
</feature>
<evidence type="ECO:0000256" key="3">
    <source>
        <dbReference type="ARBA" id="ARBA00022989"/>
    </source>
</evidence>
<feature type="transmembrane region" description="Helical" evidence="5">
    <location>
        <begin position="108"/>
        <end position="130"/>
    </location>
</feature>
<comment type="caution">
    <text evidence="6">The sequence shown here is derived from an EMBL/GenBank/DDBJ whole genome shotgun (WGS) entry which is preliminary data.</text>
</comment>
<evidence type="ECO:0000313" key="7">
    <source>
        <dbReference type="Proteomes" id="UP000318571"/>
    </source>
</evidence>
<dbReference type="STRING" id="6832.A0A553P830"/>
<keyword evidence="2 5" id="KW-0812">Transmembrane</keyword>
<dbReference type="PANTHER" id="PTHR19282">
    <property type="entry name" value="TETRASPANIN"/>
    <property type="match status" value="1"/>
</dbReference>
<organism evidence="6 7">
    <name type="scientific">Tigriopus californicus</name>
    <name type="common">Marine copepod</name>
    <dbReference type="NCBI Taxonomy" id="6832"/>
    <lineage>
        <taxon>Eukaryota</taxon>
        <taxon>Metazoa</taxon>
        <taxon>Ecdysozoa</taxon>
        <taxon>Arthropoda</taxon>
        <taxon>Crustacea</taxon>
        <taxon>Multicrustacea</taxon>
        <taxon>Hexanauplia</taxon>
        <taxon>Copepoda</taxon>
        <taxon>Harpacticoida</taxon>
        <taxon>Harpacticidae</taxon>
        <taxon>Tigriopus</taxon>
    </lineage>
</organism>
<sequence>MAQNGNNKGRHRDQHSLAENPRNEGCYSLTVLKLFFVIFNIIFLVSSIIIGGTGVWNHWTHWHILSLMTTITYSLITWLVIATGLLGIVGATIGCFGAKLEQRCSIGLYGFIVAIMFMMELILCMLSYSYHDQVELDLHQNLGPNLIRTYSVDRDITEAVDYIQQKLNCCGGDYYEDWTKSKWYFTASKRNKVPDSCCKTMSDACGMSDHPSNIPYTGCRHPMAAQIQSHLVLLGITGIGCALLQILGFVFTICLFEKLGRVGKMKSWQTESKKFSPHFTTSHVGYHPVFSNGLSNKT</sequence>
<dbReference type="PRINTS" id="PR00259">
    <property type="entry name" value="TMFOUR"/>
</dbReference>
<protein>
    <submittedName>
        <fullName evidence="6">Uncharacterized protein</fullName>
    </submittedName>
</protein>
<dbReference type="InterPro" id="IPR008952">
    <property type="entry name" value="Tetraspanin_EC2_sf"/>
</dbReference>
<dbReference type="OMA" id="NNIFYRG"/>
<dbReference type="Pfam" id="PF00335">
    <property type="entry name" value="Tetraspanin"/>
    <property type="match status" value="1"/>
</dbReference>
<evidence type="ECO:0000256" key="5">
    <source>
        <dbReference type="SAM" id="Phobius"/>
    </source>
</evidence>
<keyword evidence="4 5" id="KW-0472">Membrane</keyword>
<comment type="subcellular location">
    <subcellularLocation>
        <location evidence="1">Membrane</location>
        <topology evidence="1">Multi-pass membrane protein</topology>
    </subcellularLocation>
</comment>
<proteinExistence type="predicted"/>
<dbReference type="SUPFAM" id="SSF48652">
    <property type="entry name" value="Tetraspanin"/>
    <property type="match status" value="1"/>
</dbReference>
<keyword evidence="3 5" id="KW-1133">Transmembrane helix</keyword>
<dbReference type="Proteomes" id="UP000318571">
    <property type="component" value="Chromosome 3"/>
</dbReference>
<dbReference type="PANTHER" id="PTHR19282:SF544">
    <property type="entry name" value="TETRASPANIN"/>
    <property type="match status" value="1"/>
</dbReference>
<evidence type="ECO:0000256" key="2">
    <source>
        <dbReference type="ARBA" id="ARBA00022692"/>
    </source>
</evidence>
<keyword evidence="7" id="KW-1185">Reference proteome</keyword>
<dbReference type="OrthoDB" id="9993879at2759"/>
<evidence type="ECO:0000313" key="6">
    <source>
        <dbReference type="EMBL" id="TRY73842.1"/>
    </source>
</evidence>
<evidence type="ECO:0000256" key="4">
    <source>
        <dbReference type="ARBA" id="ARBA00023136"/>
    </source>
</evidence>
<dbReference type="InterPro" id="IPR018499">
    <property type="entry name" value="Tetraspanin/Peripherin"/>
</dbReference>
<dbReference type="AlphaFoldDB" id="A0A553P830"/>
<dbReference type="EMBL" id="VCGU01000007">
    <property type="protein sequence ID" value="TRY73842.1"/>
    <property type="molecule type" value="Genomic_DNA"/>
</dbReference>
<gene>
    <name evidence="6" type="ORF">TCAL_13621</name>
</gene>
<dbReference type="GO" id="GO:0005886">
    <property type="term" value="C:plasma membrane"/>
    <property type="evidence" value="ECO:0007669"/>
    <property type="project" value="TreeGrafter"/>
</dbReference>
<dbReference type="Gene3D" id="1.10.1450.10">
    <property type="entry name" value="Tetraspanin"/>
    <property type="match status" value="1"/>
</dbReference>
<feature type="transmembrane region" description="Helical" evidence="5">
    <location>
        <begin position="31"/>
        <end position="55"/>
    </location>
</feature>
<name>A0A553P830_TIGCA</name>
<feature type="transmembrane region" description="Helical" evidence="5">
    <location>
        <begin position="75"/>
        <end position="96"/>
    </location>
</feature>
<evidence type="ECO:0000256" key="1">
    <source>
        <dbReference type="ARBA" id="ARBA00004141"/>
    </source>
</evidence>
<accession>A0A553P830</accession>